<organism evidence="1 2">
    <name type="scientific">Burkholderia lata (strain ATCC 17760 / DSM 23089 / LMG 22485 / NCIMB 9086 / R18194 / 383)</name>
    <dbReference type="NCBI Taxonomy" id="482957"/>
    <lineage>
        <taxon>Bacteria</taxon>
        <taxon>Pseudomonadati</taxon>
        <taxon>Pseudomonadota</taxon>
        <taxon>Betaproteobacteria</taxon>
        <taxon>Burkholderiales</taxon>
        <taxon>Burkholderiaceae</taxon>
        <taxon>Burkholderia</taxon>
        <taxon>Burkholderia cepacia complex</taxon>
    </lineage>
</organism>
<gene>
    <name evidence="1" type="ORF">BLA18112_00827</name>
</gene>
<dbReference type="AlphaFoldDB" id="A0A6P2TVM5"/>
<dbReference type="Proteomes" id="UP000494274">
    <property type="component" value="Unassembled WGS sequence"/>
</dbReference>
<proteinExistence type="predicted"/>
<dbReference type="EMBL" id="CABVQI010000002">
    <property type="protein sequence ID" value="VWC59790.1"/>
    <property type="molecule type" value="Genomic_DNA"/>
</dbReference>
<evidence type="ECO:0000313" key="1">
    <source>
        <dbReference type="EMBL" id="VWC59790.1"/>
    </source>
</evidence>
<accession>A0A6P2TVM5</accession>
<protein>
    <submittedName>
        <fullName evidence="1">Uncharacterized protein</fullName>
    </submittedName>
</protein>
<evidence type="ECO:0000313" key="2">
    <source>
        <dbReference type="Proteomes" id="UP000494274"/>
    </source>
</evidence>
<sequence>MNSTQAVFLHSGYGATDGWLWSCLRDLDSVMAYDEPLRAMIESVDYAQYASTGSDGQSAAMRGLGPQPAARVAETLRQDTPGMSRVEMAFSANQFEEATPEYAGDIEYFLRTLMTQAFDRGCIPVFRFGESLGRLAWMRRAFPDVMHIVVARNPLAQWQSCCDRLVAHHDAHCIALPLMALACGRSVPAVERVVVGLRIDLPDDFPCVGERPADHGLEFFKAHAAYVGMAAAYRAFLGCWLLAMRDATTHADAIFDCDLAIRSHAYLEAAEAWIESLTGLKPSMRAAHRNHAVRSRMMSFADNEDAHLVAMEIGKVLVREGSAPVDALALWASKLAEATLSARADADATATYARMCVDQAIRIVDLAAAGSFGCDTVLASELAMMKAALGGSAEQGEDRRSGPWSRLTNTARSFLAMRR</sequence>
<reference evidence="1 2" key="1">
    <citation type="submission" date="2019-09" db="EMBL/GenBank/DDBJ databases">
        <authorList>
            <person name="Depoorter E."/>
        </authorList>
    </citation>
    <scope>NUCLEOTIDE SEQUENCE [LARGE SCALE GENOMIC DNA]</scope>
    <source>
        <strain evidence="1">R-18112</strain>
    </source>
</reference>
<name>A0A6P2TVM5_BURL3</name>
<dbReference type="RefSeq" id="WP_175042565.1">
    <property type="nucleotide sequence ID" value="NZ_CABVQI010000002.1"/>
</dbReference>